<evidence type="ECO:0000256" key="5">
    <source>
        <dbReference type="ARBA" id="ARBA00022679"/>
    </source>
</evidence>
<evidence type="ECO:0000259" key="14">
    <source>
        <dbReference type="PROSITE" id="PS50109"/>
    </source>
</evidence>
<keyword evidence="12 13" id="KW-0472">Membrane</keyword>
<evidence type="ECO:0000313" key="15">
    <source>
        <dbReference type="EMBL" id="SET67177.1"/>
    </source>
</evidence>
<dbReference type="InterPro" id="IPR005467">
    <property type="entry name" value="His_kinase_dom"/>
</dbReference>
<dbReference type="SUPFAM" id="SSF55874">
    <property type="entry name" value="ATPase domain of HSP90 chaperone/DNA topoisomerase II/histidine kinase"/>
    <property type="match status" value="1"/>
</dbReference>
<proteinExistence type="predicted"/>
<dbReference type="Pfam" id="PF02518">
    <property type="entry name" value="HATPase_c"/>
    <property type="match status" value="1"/>
</dbReference>
<keyword evidence="4" id="KW-0597">Phosphoprotein</keyword>
<dbReference type="PROSITE" id="PS50109">
    <property type="entry name" value="HIS_KIN"/>
    <property type="match status" value="1"/>
</dbReference>
<evidence type="ECO:0000256" key="10">
    <source>
        <dbReference type="ARBA" id="ARBA00022989"/>
    </source>
</evidence>
<dbReference type="InterPro" id="IPR036890">
    <property type="entry name" value="HATPase_C_sf"/>
</dbReference>
<dbReference type="PRINTS" id="PR00344">
    <property type="entry name" value="BCTRLSENSOR"/>
</dbReference>
<dbReference type="Gene3D" id="3.30.565.10">
    <property type="entry name" value="Histidine kinase-like ATPase, C-terminal domain"/>
    <property type="match status" value="1"/>
</dbReference>
<dbReference type="PANTHER" id="PTHR45569:SF1">
    <property type="entry name" value="SENSOR PROTEIN KDPD"/>
    <property type="match status" value="1"/>
</dbReference>
<comment type="subcellular location">
    <subcellularLocation>
        <location evidence="2">Membrane</location>
        <topology evidence="2">Multi-pass membrane protein</topology>
    </subcellularLocation>
</comment>
<keyword evidence="10 13" id="KW-1133">Transmembrane helix</keyword>
<evidence type="ECO:0000256" key="13">
    <source>
        <dbReference type="SAM" id="Phobius"/>
    </source>
</evidence>
<dbReference type="Pfam" id="PF13493">
    <property type="entry name" value="DUF4118"/>
    <property type="match status" value="1"/>
</dbReference>
<evidence type="ECO:0000256" key="2">
    <source>
        <dbReference type="ARBA" id="ARBA00004141"/>
    </source>
</evidence>
<dbReference type="Gene3D" id="1.20.120.620">
    <property type="entry name" value="Backbone structure of the membrane domain of e. Coli histidine kinase receptor kdpd"/>
    <property type="match status" value="1"/>
</dbReference>
<feature type="transmembrane region" description="Helical" evidence="13">
    <location>
        <begin position="44"/>
        <end position="73"/>
    </location>
</feature>
<keyword evidence="16" id="KW-1185">Reference proteome</keyword>
<evidence type="ECO:0000256" key="1">
    <source>
        <dbReference type="ARBA" id="ARBA00000085"/>
    </source>
</evidence>
<dbReference type="Gene3D" id="1.10.287.130">
    <property type="match status" value="1"/>
</dbReference>
<dbReference type="RefSeq" id="WP_092363763.1">
    <property type="nucleotide sequence ID" value="NZ_CABJCG010000013.1"/>
</dbReference>
<dbReference type="SUPFAM" id="SSF47384">
    <property type="entry name" value="Homodimeric domain of signal transducing histidine kinase"/>
    <property type="match status" value="1"/>
</dbReference>
<evidence type="ECO:0000256" key="4">
    <source>
        <dbReference type="ARBA" id="ARBA00022553"/>
    </source>
</evidence>
<keyword evidence="6 13" id="KW-0812">Transmembrane</keyword>
<feature type="transmembrane region" description="Helical" evidence="13">
    <location>
        <begin position="93"/>
        <end position="114"/>
    </location>
</feature>
<dbReference type="Proteomes" id="UP000198508">
    <property type="component" value="Unassembled WGS sequence"/>
</dbReference>
<evidence type="ECO:0000256" key="12">
    <source>
        <dbReference type="ARBA" id="ARBA00023136"/>
    </source>
</evidence>
<dbReference type="PANTHER" id="PTHR45569">
    <property type="entry name" value="SENSOR PROTEIN KDPD"/>
    <property type="match status" value="1"/>
</dbReference>
<dbReference type="CDD" id="cd00082">
    <property type="entry name" value="HisKA"/>
    <property type="match status" value="1"/>
</dbReference>
<evidence type="ECO:0000313" key="16">
    <source>
        <dbReference type="Proteomes" id="UP000198508"/>
    </source>
</evidence>
<feature type="transmembrane region" description="Helical" evidence="13">
    <location>
        <begin position="12"/>
        <end position="32"/>
    </location>
</feature>
<comment type="catalytic activity">
    <reaction evidence="1">
        <text>ATP + protein L-histidine = ADP + protein N-phospho-L-histidine.</text>
        <dbReference type="EC" id="2.7.13.3"/>
    </reaction>
</comment>
<dbReference type="InterPro" id="IPR036097">
    <property type="entry name" value="HisK_dim/P_sf"/>
</dbReference>
<reference evidence="16" key="1">
    <citation type="submission" date="2016-10" db="EMBL/GenBank/DDBJ databases">
        <authorList>
            <person name="Varghese N."/>
            <person name="Submissions S."/>
        </authorList>
    </citation>
    <scope>NUCLEOTIDE SEQUENCE [LARGE SCALE GENOMIC DNA]</scope>
    <source>
        <strain evidence="16">NLAE-zl-G277</strain>
    </source>
</reference>
<dbReference type="InterPro" id="IPR003594">
    <property type="entry name" value="HATPase_dom"/>
</dbReference>
<dbReference type="GO" id="GO:0000155">
    <property type="term" value="F:phosphorelay sensor kinase activity"/>
    <property type="evidence" value="ECO:0007669"/>
    <property type="project" value="InterPro"/>
</dbReference>
<sequence length="494" mass="55203">MSHEYGKEVAQFVGAWMKVAIIWVLSTMLAILMSRAGLRAENLLLVYLVGVLISIVLTGSLTWGILSAFVFALTFNYLFTEPKLTFHMYDANYAISVLIFVVVAVIVSTLMVKLQRQMQIANKKREITSKINTIGNGFLNVSGFDEIKRYSEESLAGLTGKRVTVMLKESEREEFPNALAEWCYNQSLPCGHGECQFPGDSGLYIPIKNREKTYGVIVFDCTDWSLREEEKVYVDTVISQITLVIEREQLSREKENNRIQMERERLKSTLLRSISHDLRTPLTGIGSNAGFLCDNIGIIDQDTVRGMLKDICKDTEWLSTMVENLLNLTRIQEGRLDINKTKEVVDDIIGSAVKLVSKRVGTHRLKTKTPEEILLFSVDGRLFIQVLVNLLDNAFRHSGEGTTVTISAERVGNNIRFQVSDDGVGIPEGKMAQIFDNFFTTAYQDGDRQRGVGLGLTICKAIVEAQGGRISAFNNSAGGATFSVEMPMEDMKGE</sequence>
<dbReference type="Gene3D" id="3.30.450.40">
    <property type="match status" value="1"/>
</dbReference>
<keyword evidence="11" id="KW-0902">Two-component regulatory system</keyword>
<protein>
    <recommendedName>
        <fullName evidence="3">histidine kinase</fullName>
        <ecNumber evidence="3">2.7.13.3</ecNumber>
    </recommendedName>
</protein>
<dbReference type="SMART" id="SM00388">
    <property type="entry name" value="HisKA"/>
    <property type="match status" value="1"/>
</dbReference>
<evidence type="ECO:0000256" key="11">
    <source>
        <dbReference type="ARBA" id="ARBA00023012"/>
    </source>
</evidence>
<feature type="domain" description="Histidine kinase" evidence="14">
    <location>
        <begin position="273"/>
        <end position="490"/>
    </location>
</feature>
<evidence type="ECO:0000256" key="7">
    <source>
        <dbReference type="ARBA" id="ARBA00022741"/>
    </source>
</evidence>
<dbReference type="CDD" id="cd00075">
    <property type="entry name" value="HATPase"/>
    <property type="match status" value="1"/>
</dbReference>
<dbReference type="GO" id="GO:0005886">
    <property type="term" value="C:plasma membrane"/>
    <property type="evidence" value="ECO:0007669"/>
    <property type="project" value="TreeGrafter"/>
</dbReference>
<dbReference type="AlphaFoldDB" id="A0A1I0GB04"/>
<dbReference type="STRING" id="460384.SAMN05216313_11111"/>
<keyword evidence="9" id="KW-0067">ATP-binding</keyword>
<evidence type="ECO:0000256" key="3">
    <source>
        <dbReference type="ARBA" id="ARBA00012438"/>
    </source>
</evidence>
<dbReference type="FunFam" id="3.30.565.10:FF:000042">
    <property type="entry name" value="Two-component sensor histidine kinase KdpD"/>
    <property type="match status" value="1"/>
</dbReference>
<dbReference type="InterPro" id="IPR025201">
    <property type="entry name" value="KdpD_TM"/>
</dbReference>
<dbReference type="EMBL" id="FOIM01000011">
    <property type="protein sequence ID" value="SET67177.1"/>
    <property type="molecule type" value="Genomic_DNA"/>
</dbReference>
<evidence type="ECO:0000256" key="6">
    <source>
        <dbReference type="ARBA" id="ARBA00022692"/>
    </source>
</evidence>
<dbReference type="GO" id="GO:0042802">
    <property type="term" value="F:identical protein binding"/>
    <property type="evidence" value="ECO:0007669"/>
    <property type="project" value="UniProtKB-ARBA"/>
</dbReference>
<keyword evidence="7" id="KW-0547">Nucleotide-binding</keyword>
<dbReference type="InterPro" id="IPR052023">
    <property type="entry name" value="Histidine_kinase_KdpD"/>
</dbReference>
<name>A0A1I0GB04_9FIRM</name>
<organism evidence="15 16">
    <name type="scientific">Enterocloster lavalensis</name>
    <dbReference type="NCBI Taxonomy" id="460384"/>
    <lineage>
        <taxon>Bacteria</taxon>
        <taxon>Bacillati</taxon>
        <taxon>Bacillota</taxon>
        <taxon>Clostridia</taxon>
        <taxon>Lachnospirales</taxon>
        <taxon>Lachnospiraceae</taxon>
        <taxon>Enterocloster</taxon>
    </lineage>
</organism>
<dbReference type="InterPro" id="IPR003661">
    <property type="entry name" value="HisK_dim/P_dom"/>
</dbReference>
<dbReference type="EC" id="2.7.13.3" evidence="3"/>
<dbReference type="Pfam" id="PF00512">
    <property type="entry name" value="HisKA"/>
    <property type="match status" value="1"/>
</dbReference>
<dbReference type="InterPro" id="IPR038318">
    <property type="entry name" value="KdpD_sf"/>
</dbReference>
<dbReference type="InterPro" id="IPR029016">
    <property type="entry name" value="GAF-like_dom_sf"/>
</dbReference>
<gene>
    <name evidence="15" type="ORF">SAMN05216313_11111</name>
</gene>
<accession>A0A1I0GB04</accession>
<dbReference type="InterPro" id="IPR004358">
    <property type="entry name" value="Sig_transdc_His_kin-like_C"/>
</dbReference>
<evidence type="ECO:0000256" key="9">
    <source>
        <dbReference type="ARBA" id="ARBA00022840"/>
    </source>
</evidence>
<evidence type="ECO:0000256" key="8">
    <source>
        <dbReference type="ARBA" id="ARBA00022777"/>
    </source>
</evidence>
<keyword evidence="5" id="KW-0808">Transferase</keyword>
<keyword evidence="8" id="KW-0418">Kinase</keyword>
<dbReference type="GO" id="GO:0005524">
    <property type="term" value="F:ATP binding"/>
    <property type="evidence" value="ECO:0007669"/>
    <property type="project" value="UniProtKB-KW"/>
</dbReference>
<dbReference type="SMART" id="SM00387">
    <property type="entry name" value="HATPase_c"/>
    <property type="match status" value="1"/>
</dbReference>